<keyword evidence="2" id="KW-1185">Reference proteome</keyword>
<evidence type="ECO:0000313" key="2">
    <source>
        <dbReference type="Proteomes" id="UP000198625"/>
    </source>
</evidence>
<dbReference type="Proteomes" id="UP000198625">
    <property type="component" value="Unassembled WGS sequence"/>
</dbReference>
<dbReference type="InterPro" id="IPR023168">
    <property type="entry name" value="GatB_Yqey_C_2"/>
</dbReference>
<dbReference type="STRING" id="415015.SAMN05660462_02185"/>
<dbReference type="PANTHER" id="PTHR28055:SF1">
    <property type="entry name" value="ALTERED INHERITANCE OF MITOCHONDRIA PROTEIN 41, MITOCHONDRIAL"/>
    <property type="match status" value="1"/>
</dbReference>
<proteinExistence type="predicted"/>
<accession>A0A1H3R2M4</accession>
<dbReference type="PANTHER" id="PTHR28055">
    <property type="entry name" value="ALTERED INHERITANCE OF MITOCHONDRIA PROTEIN 41, MITOCHONDRIAL"/>
    <property type="match status" value="1"/>
</dbReference>
<dbReference type="EMBL" id="FNQE01000024">
    <property type="protein sequence ID" value="SDZ19846.1"/>
    <property type="molecule type" value="Genomic_DNA"/>
</dbReference>
<dbReference type="SUPFAM" id="SSF89095">
    <property type="entry name" value="GatB/YqeY motif"/>
    <property type="match status" value="1"/>
</dbReference>
<dbReference type="InterPro" id="IPR019004">
    <property type="entry name" value="YqeY/Aim41"/>
</dbReference>
<dbReference type="Gene3D" id="1.10.10.410">
    <property type="match status" value="1"/>
</dbReference>
<protein>
    <recommendedName>
        <fullName evidence="3">GatB/YqeY domain-containing protein</fullName>
    </recommendedName>
</protein>
<dbReference type="OrthoDB" id="9794041at2"/>
<evidence type="ECO:0000313" key="1">
    <source>
        <dbReference type="EMBL" id="SDZ19846.1"/>
    </source>
</evidence>
<dbReference type="Pfam" id="PF09424">
    <property type="entry name" value="YqeY"/>
    <property type="match status" value="1"/>
</dbReference>
<evidence type="ECO:0008006" key="3">
    <source>
        <dbReference type="Google" id="ProtNLM"/>
    </source>
</evidence>
<name>A0A1H3R2M4_9FIRM</name>
<dbReference type="InterPro" id="IPR003789">
    <property type="entry name" value="Asn/Gln_tRNA_amidoTrase-B-like"/>
</dbReference>
<sequence>MSLKIRLMDDMKNSMKNRDKLRKDVLTMVRAAIKQIEVDERVELDDESIIDVISKQVKQKKDAIEDFKRGQRQDLVELTEKEIDILLEYLPKQLTESELDEIVKAAIDETGANSLRDMGKIMSNVMPKIKGRADGSMVNNIVKQYFK</sequence>
<gene>
    <name evidence="1" type="ORF">SAMN05660462_02185</name>
</gene>
<dbReference type="Gene3D" id="1.10.1510.10">
    <property type="entry name" value="Uncharacterised protein YqeY/AIM41 PF09424, N-terminal domain"/>
    <property type="match status" value="1"/>
</dbReference>
<dbReference type="InterPro" id="IPR042184">
    <property type="entry name" value="YqeY/Aim41_N"/>
</dbReference>
<organism evidence="1 2">
    <name type="scientific">Proteiniborus ethanoligenes</name>
    <dbReference type="NCBI Taxonomy" id="415015"/>
    <lineage>
        <taxon>Bacteria</taxon>
        <taxon>Bacillati</taxon>
        <taxon>Bacillota</taxon>
        <taxon>Clostridia</taxon>
        <taxon>Eubacteriales</taxon>
        <taxon>Proteiniborus</taxon>
    </lineage>
</organism>
<dbReference type="AlphaFoldDB" id="A0A1H3R2M4"/>
<dbReference type="RefSeq" id="WP_091731086.1">
    <property type="nucleotide sequence ID" value="NZ_FNQE01000024.1"/>
</dbReference>
<dbReference type="GO" id="GO:0016884">
    <property type="term" value="F:carbon-nitrogen ligase activity, with glutamine as amido-N-donor"/>
    <property type="evidence" value="ECO:0007669"/>
    <property type="project" value="InterPro"/>
</dbReference>
<reference evidence="1 2" key="1">
    <citation type="submission" date="2016-10" db="EMBL/GenBank/DDBJ databases">
        <authorList>
            <person name="de Groot N.N."/>
        </authorList>
    </citation>
    <scope>NUCLEOTIDE SEQUENCE [LARGE SCALE GENOMIC DNA]</scope>
    <source>
        <strain evidence="1 2">DSM 21650</strain>
    </source>
</reference>